<comment type="caution">
    <text evidence="2">The sequence shown here is derived from an EMBL/GenBank/DDBJ whole genome shotgun (WGS) entry which is preliminary data.</text>
</comment>
<dbReference type="AlphaFoldDB" id="A0A4C1TI37"/>
<dbReference type="Proteomes" id="UP000299102">
    <property type="component" value="Unassembled WGS sequence"/>
</dbReference>
<accession>A0A4C1TI37</accession>
<name>A0A4C1TI37_EUMVA</name>
<evidence type="ECO:0000313" key="3">
    <source>
        <dbReference type="Proteomes" id="UP000299102"/>
    </source>
</evidence>
<dbReference type="EMBL" id="BGZK01000062">
    <property type="protein sequence ID" value="GBP14209.1"/>
    <property type="molecule type" value="Genomic_DNA"/>
</dbReference>
<organism evidence="2 3">
    <name type="scientific">Eumeta variegata</name>
    <name type="common">Bagworm moth</name>
    <name type="synonym">Eumeta japonica</name>
    <dbReference type="NCBI Taxonomy" id="151549"/>
    <lineage>
        <taxon>Eukaryota</taxon>
        <taxon>Metazoa</taxon>
        <taxon>Ecdysozoa</taxon>
        <taxon>Arthropoda</taxon>
        <taxon>Hexapoda</taxon>
        <taxon>Insecta</taxon>
        <taxon>Pterygota</taxon>
        <taxon>Neoptera</taxon>
        <taxon>Endopterygota</taxon>
        <taxon>Lepidoptera</taxon>
        <taxon>Glossata</taxon>
        <taxon>Ditrysia</taxon>
        <taxon>Tineoidea</taxon>
        <taxon>Psychidae</taxon>
        <taxon>Oiketicinae</taxon>
        <taxon>Eumeta</taxon>
    </lineage>
</organism>
<feature type="region of interest" description="Disordered" evidence="1">
    <location>
        <begin position="1"/>
        <end position="26"/>
    </location>
</feature>
<proteinExistence type="predicted"/>
<reference evidence="2 3" key="1">
    <citation type="journal article" date="2019" name="Commun. Biol.">
        <title>The bagworm genome reveals a unique fibroin gene that provides high tensile strength.</title>
        <authorList>
            <person name="Kono N."/>
            <person name="Nakamura H."/>
            <person name="Ohtoshi R."/>
            <person name="Tomita M."/>
            <person name="Numata K."/>
            <person name="Arakawa K."/>
        </authorList>
    </citation>
    <scope>NUCLEOTIDE SEQUENCE [LARGE SCALE GENOMIC DNA]</scope>
</reference>
<evidence type="ECO:0000313" key="2">
    <source>
        <dbReference type="EMBL" id="GBP14209.1"/>
    </source>
</evidence>
<keyword evidence="3" id="KW-1185">Reference proteome</keyword>
<protein>
    <submittedName>
        <fullName evidence="2">Uncharacterized protein</fullName>
    </submittedName>
</protein>
<evidence type="ECO:0000256" key="1">
    <source>
        <dbReference type="SAM" id="MobiDB-lite"/>
    </source>
</evidence>
<gene>
    <name evidence="2" type="ORF">EVAR_7637_1</name>
</gene>
<sequence>MKASQWRKIGTQGRKKKGRGELNLRTASFASNSERQSFVHYTVHMCTALSILQGRLNACHSVRLGKKLALSGPMEKDHQVNIGVAARKVARATVCDREDLRKIL</sequence>